<dbReference type="STRING" id="928856.SAMN04488049_102109"/>
<dbReference type="GO" id="GO:0003677">
    <property type="term" value="F:DNA binding"/>
    <property type="evidence" value="ECO:0007669"/>
    <property type="project" value="UniProtKB-KW"/>
</dbReference>
<dbReference type="RefSeq" id="WP_058291271.1">
    <property type="nucleotide sequence ID" value="NZ_CYSD01000042.1"/>
</dbReference>
<dbReference type="PANTHER" id="PTHR30363">
    <property type="entry name" value="HTH-TYPE TRANSCRIPTIONAL REGULATOR SRLR-RELATED"/>
    <property type="match status" value="1"/>
</dbReference>
<dbReference type="InterPro" id="IPR014036">
    <property type="entry name" value="DeoR-like_C"/>
</dbReference>
<dbReference type="SUPFAM" id="SSF100950">
    <property type="entry name" value="NagB/RpiA/CoA transferase-like"/>
    <property type="match status" value="1"/>
</dbReference>
<proteinExistence type="predicted"/>
<keyword evidence="4" id="KW-0804">Transcription</keyword>
<evidence type="ECO:0000313" key="6">
    <source>
        <dbReference type="EMBL" id="CUH81167.1"/>
    </source>
</evidence>
<dbReference type="InterPro" id="IPR050313">
    <property type="entry name" value="Carb_Metab_HTH_regulators"/>
</dbReference>
<dbReference type="InterPro" id="IPR001034">
    <property type="entry name" value="DeoR_HTH"/>
</dbReference>
<dbReference type="Pfam" id="PF08220">
    <property type="entry name" value="HTH_DeoR"/>
    <property type="match status" value="1"/>
</dbReference>
<reference evidence="6 7" key="1">
    <citation type="submission" date="2015-09" db="EMBL/GenBank/DDBJ databases">
        <authorList>
            <consortium name="Swine Surveillance"/>
        </authorList>
    </citation>
    <scope>NUCLEOTIDE SEQUENCE [LARGE SCALE GENOMIC DNA]</scope>
    <source>
        <strain evidence="6 7">CECT 7557</strain>
    </source>
</reference>
<feature type="domain" description="HTH deoR-type" evidence="5">
    <location>
        <begin position="16"/>
        <end position="71"/>
    </location>
</feature>
<evidence type="ECO:0000256" key="2">
    <source>
        <dbReference type="ARBA" id="ARBA00023015"/>
    </source>
</evidence>
<dbReference type="PROSITE" id="PS00894">
    <property type="entry name" value="HTH_DEOR_1"/>
    <property type="match status" value="1"/>
</dbReference>
<keyword evidence="7" id="KW-1185">Reference proteome</keyword>
<evidence type="ECO:0000259" key="5">
    <source>
        <dbReference type="PROSITE" id="PS51000"/>
    </source>
</evidence>
<keyword evidence="2" id="KW-0805">Transcription regulation</keyword>
<dbReference type="InterPro" id="IPR018356">
    <property type="entry name" value="Tscrpt_reg_HTH_DeoR_CS"/>
</dbReference>
<protein>
    <submittedName>
        <fullName evidence="6">Glycerol-3-phosphate regulon repressor</fullName>
    </submittedName>
</protein>
<evidence type="ECO:0000256" key="3">
    <source>
        <dbReference type="ARBA" id="ARBA00023125"/>
    </source>
</evidence>
<dbReference type="Gene3D" id="3.30.750.70">
    <property type="entry name" value="4-hydroxybutyrate coenzyme like domains"/>
    <property type="match status" value="1"/>
</dbReference>
<keyword evidence="3" id="KW-0238">DNA-binding</keyword>
<accession>A0A0P1GHF3</accession>
<dbReference type="SMART" id="SM00420">
    <property type="entry name" value="HTH_DEOR"/>
    <property type="match status" value="1"/>
</dbReference>
<evidence type="ECO:0000313" key="7">
    <source>
        <dbReference type="Proteomes" id="UP000052022"/>
    </source>
</evidence>
<dbReference type="PRINTS" id="PR00037">
    <property type="entry name" value="HTHLACR"/>
</dbReference>
<gene>
    <name evidence="6" type="primary">glpR_3</name>
    <name evidence="6" type="ORF">TRM7557_03273</name>
</gene>
<dbReference type="Gene3D" id="1.10.10.10">
    <property type="entry name" value="Winged helix-like DNA-binding domain superfamily/Winged helix DNA-binding domain"/>
    <property type="match status" value="1"/>
</dbReference>
<name>A0A0P1GHF3_9RHOB</name>
<dbReference type="GO" id="GO:0003700">
    <property type="term" value="F:DNA-binding transcription factor activity"/>
    <property type="evidence" value="ECO:0007669"/>
    <property type="project" value="InterPro"/>
</dbReference>
<keyword evidence="1" id="KW-0678">Repressor</keyword>
<organism evidence="6 7">
    <name type="scientific">Tritonibacter multivorans</name>
    <dbReference type="NCBI Taxonomy" id="928856"/>
    <lineage>
        <taxon>Bacteria</taxon>
        <taxon>Pseudomonadati</taxon>
        <taxon>Pseudomonadota</taxon>
        <taxon>Alphaproteobacteria</taxon>
        <taxon>Rhodobacterales</taxon>
        <taxon>Paracoccaceae</taxon>
        <taxon>Tritonibacter</taxon>
    </lineage>
</organism>
<dbReference type="SMART" id="SM01134">
    <property type="entry name" value="DeoRC"/>
    <property type="match status" value="1"/>
</dbReference>
<dbReference type="PROSITE" id="PS51000">
    <property type="entry name" value="HTH_DEOR_2"/>
    <property type="match status" value="1"/>
</dbReference>
<dbReference type="InterPro" id="IPR037171">
    <property type="entry name" value="NagB/RpiA_transferase-like"/>
</dbReference>
<evidence type="ECO:0000256" key="1">
    <source>
        <dbReference type="ARBA" id="ARBA00022491"/>
    </source>
</evidence>
<dbReference type="Pfam" id="PF00455">
    <property type="entry name" value="DeoRC"/>
    <property type="match status" value="1"/>
</dbReference>
<evidence type="ECO:0000256" key="4">
    <source>
        <dbReference type="ARBA" id="ARBA00023163"/>
    </source>
</evidence>
<sequence length="269" mass="28873">MKQTSTQPKPISQAPATARQAQIAEIVRDQGHAKVDDLATQFSVSTQTIRKDINAMCEKGLLRRVHGGVELSPTTADHYDLRRVLNFSVKREIGQAAAALIPNEATVAVSIGTTPELVVASLGQHHGLHLFTNNLQVAMTAHRFEGAEITIPGGRLRQAEADIVGPSAVAFFDSYRFDIGLFGVAAVSPDGALLDLSEEDVHSREAISRNAETRILVLDSSKFTRKAHACSGHITDVEHVVCNSRPPEALCAMLDAAGVNLVICNEAPQ</sequence>
<dbReference type="SUPFAM" id="SSF46785">
    <property type="entry name" value="Winged helix' DNA-binding domain"/>
    <property type="match status" value="1"/>
</dbReference>
<dbReference type="InterPro" id="IPR036390">
    <property type="entry name" value="WH_DNA-bd_sf"/>
</dbReference>
<dbReference type="OrthoDB" id="9816363at2"/>
<dbReference type="InterPro" id="IPR036388">
    <property type="entry name" value="WH-like_DNA-bd_sf"/>
</dbReference>
<dbReference type="Proteomes" id="UP000052022">
    <property type="component" value="Unassembled WGS sequence"/>
</dbReference>
<dbReference type="EMBL" id="CYSD01000042">
    <property type="protein sequence ID" value="CUH81167.1"/>
    <property type="molecule type" value="Genomic_DNA"/>
</dbReference>
<dbReference type="AlphaFoldDB" id="A0A0P1GHF3"/>
<dbReference type="PANTHER" id="PTHR30363:SF4">
    <property type="entry name" value="GLYCEROL-3-PHOSPHATE REGULON REPRESSOR"/>
    <property type="match status" value="1"/>
</dbReference>